<dbReference type="EMBL" id="LN902004">
    <property type="protein sequence ID" value="CDS39307.1"/>
    <property type="molecule type" value="Genomic_DNA"/>
</dbReference>
<protein>
    <submittedName>
        <fullName evidence="1">Uncharacterized protein</fullName>
    </submittedName>
</protein>
<dbReference type="AlphaFoldDB" id="A0A068YAH3"/>
<dbReference type="OMA" id="TTSRHFN"/>
<reference evidence="1" key="2">
    <citation type="submission" date="2015-11" db="EMBL/GenBank/DDBJ databases">
        <authorList>
            <person name="Zhang Y."/>
            <person name="Guo Z."/>
        </authorList>
    </citation>
    <scope>NUCLEOTIDE SEQUENCE</scope>
</reference>
<organism evidence="1 2">
    <name type="scientific">Echinococcus multilocularis</name>
    <name type="common">Fox tapeworm</name>
    <dbReference type="NCBI Taxonomy" id="6211"/>
    <lineage>
        <taxon>Eukaryota</taxon>
        <taxon>Metazoa</taxon>
        <taxon>Spiralia</taxon>
        <taxon>Lophotrochozoa</taxon>
        <taxon>Platyhelminthes</taxon>
        <taxon>Cestoda</taxon>
        <taxon>Eucestoda</taxon>
        <taxon>Cyclophyllidea</taxon>
        <taxon>Taeniidae</taxon>
        <taxon>Echinococcus</taxon>
    </lineage>
</organism>
<name>A0A068YAH3_ECHMU</name>
<gene>
    <name evidence="1" type="ORF">EmuJ_000681100</name>
</gene>
<dbReference type="OrthoDB" id="10324800at2759"/>
<evidence type="ECO:0000313" key="1">
    <source>
        <dbReference type="EMBL" id="CDS39307.1"/>
    </source>
</evidence>
<reference evidence="1" key="1">
    <citation type="journal article" date="2013" name="Nature">
        <title>The genomes of four tapeworm species reveal adaptations to parasitism.</title>
        <authorList>
            <person name="Tsai I.J."/>
            <person name="Zarowiecki M."/>
            <person name="Holroyd N."/>
            <person name="Garciarrubio A."/>
            <person name="Sanchez-Flores A."/>
            <person name="Brooks K.L."/>
            <person name="Tracey A."/>
            <person name="Bobes R.J."/>
            <person name="Fragoso G."/>
            <person name="Sciutto E."/>
            <person name="Aslett M."/>
            <person name="Beasley H."/>
            <person name="Bennett H.M."/>
            <person name="Cai J."/>
            <person name="Camicia F."/>
            <person name="Clark R."/>
            <person name="Cucher M."/>
            <person name="De Silva N."/>
            <person name="Day T.A."/>
            <person name="Deplazes P."/>
            <person name="Estrada K."/>
            <person name="Fernandez C."/>
            <person name="Holland P.W."/>
            <person name="Hou J."/>
            <person name="Hu S."/>
            <person name="Huckvale T."/>
            <person name="Hung S.S."/>
            <person name="Kamenetzky L."/>
            <person name="Keane J.A."/>
            <person name="Kiss F."/>
            <person name="Koziol U."/>
            <person name="Lambert O."/>
            <person name="Liu K."/>
            <person name="Luo X."/>
            <person name="Luo Y."/>
            <person name="Macchiaroli N."/>
            <person name="Nichol S."/>
            <person name="Paps J."/>
            <person name="Parkinson J."/>
            <person name="Pouchkina-Stantcheva N."/>
            <person name="Riddiford N."/>
            <person name="Rosenzvit M."/>
            <person name="Salinas G."/>
            <person name="Wasmuth J.D."/>
            <person name="Zamanian M."/>
            <person name="Zheng Y."/>
            <person name="Cai X."/>
            <person name="Soberon X."/>
            <person name="Olson P.D."/>
            <person name="Laclette J.P."/>
            <person name="Brehm K."/>
            <person name="Berriman M."/>
            <person name="Garciarrubio A."/>
            <person name="Bobes R.J."/>
            <person name="Fragoso G."/>
            <person name="Sanchez-Flores A."/>
            <person name="Estrada K."/>
            <person name="Cevallos M.A."/>
            <person name="Morett E."/>
            <person name="Gonzalez V."/>
            <person name="Portillo T."/>
            <person name="Ochoa-Leyva A."/>
            <person name="Jose M.V."/>
            <person name="Sciutto E."/>
            <person name="Landa A."/>
            <person name="Jimenez L."/>
            <person name="Valdes V."/>
            <person name="Carrero J.C."/>
            <person name="Larralde C."/>
            <person name="Morales-Montor J."/>
            <person name="Limon-Lason J."/>
            <person name="Soberon X."/>
            <person name="Laclette J.P."/>
        </authorList>
    </citation>
    <scope>NUCLEOTIDE SEQUENCE [LARGE SCALE GENOMIC DNA]</scope>
</reference>
<evidence type="ECO:0000313" key="2">
    <source>
        <dbReference type="Proteomes" id="UP000017246"/>
    </source>
</evidence>
<keyword evidence="2" id="KW-1185">Reference proteome</keyword>
<sequence>MRSLNATALGKRDFPTTSRHFNADNFPHSLIDLRAHNRLKRPLALSTFRSVFACSLEGQHLKLYWVP</sequence>
<proteinExistence type="predicted"/>
<dbReference type="Proteomes" id="UP000017246">
    <property type="component" value="Unassembled WGS sequence"/>
</dbReference>
<accession>A0A068YAH3</accession>